<feature type="non-terminal residue" evidence="2">
    <location>
        <position position="1"/>
    </location>
</feature>
<protein>
    <submittedName>
        <fullName evidence="2">Uncharacterized protein</fullName>
    </submittedName>
</protein>
<organism evidence="2">
    <name type="scientific">marine sediment metagenome</name>
    <dbReference type="NCBI Taxonomy" id="412755"/>
    <lineage>
        <taxon>unclassified sequences</taxon>
        <taxon>metagenomes</taxon>
        <taxon>ecological metagenomes</taxon>
    </lineage>
</organism>
<feature type="region of interest" description="Disordered" evidence="1">
    <location>
        <begin position="21"/>
        <end position="60"/>
    </location>
</feature>
<accession>A0A0F9PGL7</accession>
<comment type="caution">
    <text evidence="2">The sequence shown here is derived from an EMBL/GenBank/DDBJ whole genome shotgun (WGS) entry which is preliminary data.</text>
</comment>
<gene>
    <name evidence="2" type="ORF">LCGC14_1218250</name>
</gene>
<sequence length="60" mass="7232">ILESNDKSIEDHKKRRISEILKTETLRENPNNQDLNFKKKNKNNTPSETKRKQKSLKDYF</sequence>
<proteinExistence type="predicted"/>
<reference evidence="2" key="1">
    <citation type="journal article" date="2015" name="Nature">
        <title>Complex archaea that bridge the gap between prokaryotes and eukaryotes.</title>
        <authorList>
            <person name="Spang A."/>
            <person name="Saw J.H."/>
            <person name="Jorgensen S.L."/>
            <person name="Zaremba-Niedzwiedzka K."/>
            <person name="Martijn J."/>
            <person name="Lind A.E."/>
            <person name="van Eijk R."/>
            <person name="Schleper C."/>
            <person name="Guy L."/>
            <person name="Ettema T.J."/>
        </authorList>
    </citation>
    <scope>NUCLEOTIDE SEQUENCE</scope>
</reference>
<dbReference type="EMBL" id="LAZR01006389">
    <property type="protein sequence ID" value="KKM92462.1"/>
    <property type="molecule type" value="Genomic_DNA"/>
</dbReference>
<dbReference type="AlphaFoldDB" id="A0A0F9PGL7"/>
<evidence type="ECO:0000313" key="2">
    <source>
        <dbReference type="EMBL" id="KKM92462.1"/>
    </source>
</evidence>
<evidence type="ECO:0000256" key="1">
    <source>
        <dbReference type="SAM" id="MobiDB-lite"/>
    </source>
</evidence>
<name>A0A0F9PGL7_9ZZZZ</name>